<sequence>MKTTTTLLLGIVIALVIGGSVGYSFGKNANDNEARTSELQDSIAMMNEQSTNIQKMAELMKSGGEMMQEMGVKYKDDGMVSSGKDLEAIGQKYMKGDVEAGSSGSMQHMMGN</sequence>
<comment type="caution">
    <text evidence="1">The sequence shown here is derived from an EMBL/GenBank/DDBJ whole genome shotgun (WGS) entry which is preliminary data.</text>
</comment>
<evidence type="ECO:0000313" key="2">
    <source>
        <dbReference type="Proteomes" id="UP000179106"/>
    </source>
</evidence>
<name>A0A1G2GX78_9BACT</name>
<accession>A0A1G2GX78</accession>
<dbReference type="Proteomes" id="UP000179106">
    <property type="component" value="Unassembled WGS sequence"/>
</dbReference>
<protein>
    <submittedName>
        <fullName evidence="1">Uncharacterized protein</fullName>
    </submittedName>
</protein>
<dbReference type="STRING" id="1802126.A3B25_01675"/>
<proteinExistence type="predicted"/>
<reference evidence="1 2" key="1">
    <citation type="journal article" date="2016" name="Nat. Commun.">
        <title>Thousands of microbial genomes shed light on interconnected biogeochemical processes in an aquifer system.</title>
        <authorList>
            <person name="Anantharaman K."/>
            <person name="Brown C.T."/>
            <person name="Hug L.A."/>
            <person name="Sharon I."/>
            <person name="Castelle C.J."/>
            <person name="Probst A.J."/>
            <person name="Thomas B.C."/>
            <person name="Singh A."/>
            <person name="Wilkins M.J."/>
            <person name="Karaoz U."/>
            <person name="Brodie E.L."/>
            <person name="Williams K.H."/>
            <person name="Hubbard S.S."/>
            <person name="Banfield J.F."/>
        </authorList>
    </citation>
    <scope>NUCLEOTIDE SEQUENCE [LARGE SCALE GENOMIC DNA]</scope>
</reference>
<dbReference type="AlphaFoldDB" id="A0A1G2GX78"/>
<dbReference type="EMBL" id="MHNW01000002">
    <property type="protein sequence ID" value="OGZ54749.1"/>
    <property type="molecule type" value="Genomic_DNA"/>
</dbReference>
<evidence type="ECO:0000313" key="1">
    <source>
        <dbReference type="EMBL" id="OGZ54749.1"/>
    </source>
</evidence>
<organism evidence="1 2">
    <name type="scientific">Candidatus Ryanbacteria bacterium RIFCSPLOWO2_01_FULL_48_26</name>
    <dbReference type="NCBI Taxonomy" id="1802126"/>
    <lineage>
        <taxon>Bacteria</taxon>
        <taxon>Candidatus Ryaniibacteriota</taxon>
    </lineage>
</organism>
<gene>
    <name evidence="1" type="ORF">A3B25_01675</name>
</gene>